<dbReference type="OrthoDB" id="6102375at2759"/>
<dbReference type="RefSeq" id="XP_009026377.1">
    <property type="nucleotide sequence ID" value="XM_009028129.1"/>
</dbReference>
<dbReference type="InterPro" id="IPR051941">
    <property type="entry name" value="BG_Antigen-Binding_Lectin"/>
</dbReference>
<reference evidence="3 5" key="2">
    <citation type="journal article" date="2013" name="Nature">
        <title>Insights into bilaterian evolution from three spiralian genomes.</title>
        <authorList>
            <person name="Simakov O."/>
            <person name="Marletaz F."/>
            <person name="Cho S.J."/>
            <person name="Edsinger-Gonzales E."/>
            <person name="Havlak P."/>
            <person name="Hellsten U."/>
            <person name="Kuo D.H."/>
            <person name="Larsson T."/>
            <person name="Lv J."/>
            <person name="Arendt D."/>
            <person name="Savage R."/>
            <person name="Osoegawa K."/>
            <person name="de Jong P."/>
            <person name="Grimwood J."/>
            <person name="Chapman J.A."/>
            <person name="Shapiro H."/>
            <person name="Aerts A."/>
            <person name="Otillar R.P."/>
            <person name="Terry A.Y."/>
            <person name="Boore J.L."/>
            <person name="Grigoriev I.V."/>
            <person name="Lindberg D.R."/>
            <person name="Seaver E.C."/>
            <person name="Weisblat D.A."/>
            <person name="Putnam N.H."/>
            <person name="Rokhsar D.S."/>
        </authorList>
    </citation>
    <scope>NUCLEOTIDE SEQUENCE</scope>
</reference>
<dbReference type="SUPFAM" id="SSF49785">
    <property type="entry name" value="Galactose-binding domain-like"/>
    <property type="match status" value="2"/>
</dbReference>
<dbReference type="InterPro" id="IPR008979">
    <property type="entry name" value="Galactose-bd-like_sf"/>
</dbReference>
<feature type="signal peptide" evidence="1">
    <location>
        <begin position="1"/>
        <end position="19"/>
    </location>
</feature>
<sequence>MLIKLLLVLIFYFNSFGNCQNNIALGKMVRESSVNGTYNGFLVVDGVSSFPFCFSSLTSGYQWIQIDLIWLYRINKVRVFNKLASNILNVQLTSANLSIVASCNNLTNQLNNVNVTFQCPDDAEHSSKYITVDQNNSSTNIMNICEVVVEGRYSDAQPERANLLQNKKALMKTTFSRDTSSLTNQLISMVAGLVVDGIRDPTVFHGHCAHSNDAGFAQNWIQVDMAAEHHVDYIALVSRDSNGLLVSLRLSNFIIGLTSDRADVVTPVRGQYPLCATYPGNVPPVTRVTLPCNANLPAYRYIFLHQAYGASDGYIAACELEAYEPSVPFPENAQKNFLLMVSFPNGIKWNSLKNSKLMSYTFLEIKAVKPLHCIRQCIKLGEYSCDSFNFNRQLNLCQLNKHRNGFSSESLATGASWTFWTSRHDFLSNV</sequence>
<evidence type="ECO:0000313" key="5">
    <source>
        <dbReference type="Proteomes" id="UP000015101"/>
    </source>
</evidence>
<dbReference type="PANTHER" id="PTHR45713">
    <property type="entry name" value="FTP DOMAIN-CONTAINING PROTEIN"/>
    <property type="match status" value="1"/>
</dbReference>
<evidence type="ECO:0000313" key="4">
    <source>
        <dbReference type="EnsemblMetazoa" id="HelroP193528"/>
    </source>
</evidence>
<reference evidence="4" key="3">
    <citation type="submission" date="2015-06" db="UniProtKB">
        <authorList>
            <consortium name="EnsemblMetazoa"/>
        </authorList>
    </citation>
    <scope>IDENTIFICATION</scope>
</reference>
<dbReference type="Proteomes" id="UP000015101">
    <property type="component" value="Unassembled WGS sequence"/>
</dbReference>
<dbReference type="Pfam" id="PF00024">
    <property type="entry name" value="PAN_1"/>
    <property type="match status" value="1"/>
</dbReference>
<name>T1FV32_HELRO</name>
<dbReference type="HOGENOM" id="CLU_038742_0_0_1"/>
<dbReference type="Gene3D" id="2.60.120.260">
    <property type="entry name" value="Galactose-binding domain-like"/>
    <property type="match status" value="2"/>
</dbReference>
<dbReference type="GeneID" id="20212678"/>
<dbReference type="AlphaFoldDB" id="T1FV32"/>
<keyword evidence="1" id="KW-0732">Signal</keyword>
<dbReference type="InterPro" id="IPR003609">
    <property type="entry name" value="Pan_app"/>
</dbReference>
<reference evidence="5" key="1">
    <citation type="submission" date="2012-12" db="EMBL/GenBank/DDBJ databases">
        <authorList>
            <person name="Hellsten U."/>
            <person name="Grimwood J."/>
            <person name="Chapman J.A."/>
            <person name="Shapiro H."/>
            <person name="Aerts A."/>
            <person name="Otillar R.P."/>
            <person name="Terry A.Y."/>
            <person name="Boore J.L."/>
            <person name="Simakov O."/>
            <person name="Marletaz F."/>
            <person name="Cho S.-J."/>
            <person name="Edsinger-Gonzales E."/>
            <person name="Havlak P."/>
            <person name="Kuo D.-H."/>
            <person name="Larsson T."/>
            <person name="Lv J."/>
            <person name="Arendt D."/>
            <person name="Savage R."/>
            <person name="Osoegawa K."/>
            <person name="de Jong P."/>
            <person name="Lindberg D.R."/>
            <person name="Seaver E.C."/>
            <person name="Weisblat D.A."/>
            <person name="Putnam N.H."/>
            <person name="Grigoriev I.V."/>
            <person name="Rokhsar D.S."/>
        </authorList>
    </citation>
    <scope>NUCLEOTIDE SEQUENCE</scope>
</reference>
<organism evidence="4 5">
    <name type="scientific">Helobdella robusta</name>
    <name type="common">Californian leech</name>
    <dbReference type="NCBI Taxonomy" id="6412"/>
    <lineage>
        <taxon>Eukaryota</taxon>
        <taxon>Metazoa</taxon>
        <taxon>Spiralia</taxon>
        <taxon>Lophotrochozoa</taxon>
        <taxon>Annelida</taxon>
        <taxon>Clitellata</taxon>
        <taxon>Hirudinea</taxon>
        <taxon>Rhynchobdellida</taxon>
        <taxon>Glossiphoniidae</taxon>
        <taxon>Helobdella</taxon>
    </lineage>
</organism>
<dbReference type="KEGG" id="hro:HELRODRAFT_193528"/>
<dbReference type="InParanoid" id="T1FV32"/>
<accession>T1FV32</accession>
<dbReference type="EnsemblMetazoa" id="HelroT193528">
    <property type="protein sequence ID" value="HelroP193528"/>
    <property type="gene ID" value="HelroG193528"/>
</dbReference>
<protein>
    <recommendedName>
        <fullName evidence="2">Apple domain-containing protein</fullName>
    </recommendedName>
</protein>
<proteinExistence type="predicted"/>
<feature type="chain" id="PRO_5010981036" description="Apple domain-containing protein" evidence="1">
    <location>
        <begin position="20"/>
        <end position="430"/>
    </location>
</feature>
<dbReference type="CTD" id="20212678"/>
<dbReference type="PANTHER" id="PTHR45713:SF6">
    <property type="entry name" value="F5_8 TYPE C DOMAIN-CONTAINING PROTEIN"/>
    <property type="match status" value="1"/>
</dbReference>
<dbReference type="SUPFAM" id="SSF57414">
    <property type="entry name" value="Hairpin loop containing domain-like"/>
    <property type="match status" value="1"/>
</dbReference>
<evidence type="ECO:0000256" key="1">
    <source>
        <dbReference type="SAM" id="SignalP"/>
    </source>
</evidence>
<evidence type="ECO:0000259" key="2">
    <source>
        <dbReference type="Pfam" id="PF00024"/>
    </source>
</evidence>
<dbReference type="EMBL" id="AMQM01006802">
    <property type="status" value="NOT_ANNOTATED_CDS"/>
    <property type="molecule type" value="Genomic_DNA"/>
</dbReference>
<feature type="domain" description="Apple" evidence="2">
    <location>
        <begin position="353"/>
        <end position="406"/>
    </location>
</feature>
<evidence type="ECO:0000313" key="3">
    <source>
        <dbReference type="EMBL" id="ESN95508.1"/>
    </source>
</evidence>
<dbReference type="EMBL" id="KB097519">
    <property type="protein sequence ID" value="ESN95508.1"/>
    <property type="molecule type" value="Genomic_DNA"/>
</dbReference>
<dbReference type="Gene3D" id="3.50.4.10">
    <property type="entry name" value="Hepatocyte Growth Factor"/>
    <property type="match status" value="1"/>
</dbReference>
<gene>
    <name evidence="4" type="primary">20212678</name>
    <name evidence="3" type="ORF">HELRODRAFT_193528</name>
</gene>
<keyword evidence="5" id="KW-1185">Reference proteome</keyword>